<evidence type="ECO:0000313" key="1">
    <source>
        <dbReference type="EMBL" id="GIP52408.1"/>
    </source>
</evidence>
<sequence>MQNVKLMADFHISNVDDLKRAIGKQPEMMADLEAVAALGLPQGCIAAGYFRNFVWDVLHGYTVRTPLHDVDVLYYDPDFLEEEAEKEYDARLREINSSLNWSVKNQARMHLKNGEPPYRSVEDAMLHWPETATAIGARLKDGADGVNIDIVAPFGLDDLLGFQVRQSPFFQNRNVFMDRIRDKEWLRIWPSLQVVALRENEL</sequence>
<name>A0ABQ4M8U9_9BACL</name>
<dbReference type="EMBL" id="BOSL01000003">
    <property type="protein sequence ID" value="GIP52408.1"/>
    <property type="molecule type" value="Genomic_DNA"/>
</dbReference>
<comment type="caution">
    <text evidence="1">The sequence shown here is derived from an EMBL/GenBank/DDBJ whole genome shotgun (WGS) entry which is preliminary data.</text>
</comment>
<dbReference type="InterPro" id="IPR009267">
    <property type="entry name" value="NTP_transf_6"/>
</dbReference>
<keyword evidence="2" id="KW-1185">Reference proteome</keyword>
<proteinExistence type="predicted"/>
<reference evidence="1 2" key="1">
    <citation type="submission" date="2021-03" db="EMBL/GenBank/DDBJ databases">
        <title>Antimicrobial resistance genes in bacteria isolated from Japanese honey, and their potential for conferring macrolide and lincosamide resistance in the American foulbrood pathogen Paenibacillus larvae.</title>
        <authorList>
            <person name="Okamoto M."/>
            <person name="Kumagai M."/>
            <person name="Kanamori H."/>
            <person name="Takamatsu D."/>
        </authorList>
    </citation>
    <scope>NUCLEOTIDE SEQUENCE [LARGE SCALE GENOMIC DNA]</scope>
    <source>
        <strain evidence="1 2">J42TS3</strain>
    </source>
</reference>
<dbReference type="PANTHER" id="PTHR39166:SF1">
    <property type="entry name" value="BLL1166 PROTEIN"/>
    <property type="match status" value="1"/>
</dbReference>
<accession>A0ABQ4M8U9</accession>
<dbReference type="PANTHER" id="PTHR39166">
    <property type="entry name" value="BLL1166 PROTEIN"/>
    <property type="match status" value="1"/>
</dbReference>
<organism evidence="1 2">
    <name type="scientific">Paenibacillus vini</name>
    <dbReference type="NCBI Taxonomy" id="1476024"/>
    <lineage>
        <taxon>Bacteria</taxon>
        <taxon>Bacillati</taxon>
        <taxon>Bacillota</taxon>
        <taxon>Bacilli</taxon>
        <taxon>Bacillales</taxon>
        <taxon>Paenibacillaceae</taxon>
        <taxon>Paenibacillus</taxon>
    </lineage>
</organism>
<dbReference type="Proteomes" id="UP000679992">
    <property type="component" value="Unassembled WGS sequence"/>
</dbReference>
<evidence type="ECO:0000313" key="2">
    <source>
        <dbReference type="Proteomes" id="UP000679992"/>
    </source>
</evidence>
<protein>
    <submittedName>
        <fullName evidence="1">Nitrate reductase</fullName>
    </submittedName>
</protein>
<gene>
    <name evidence="1" type="ORF">J42TS3_14430</name>
</gene>
<dbReference type="Pfam" id="PF06042">
    <property type="entry name" value="NTP_transf_6"/>
    <property type="match status" value="1"/>
</dbReference>